<organism evidence="7 8">
    <name type="scientific">Amaricoccus macauensis</name>
    <dbReference type="NCBI Taxonomy" id="57001"/>
    <lineage>
        <taxon>Bacteria</taxon>
        <taxon>Pseudomonadati</taxon>
        <taxon>Pseudomonadota</taxon>
        <taxon>Alphaproteobacteria</taxon>
        <taxon>Rhodobacterales</taxon>
        <taxon>Paracoccaceae</taxon>
        <taxon>Amaricoccus</taxon>
    </lineage>
</organism>
<feature type="transmembrane region" description="Helical" evidence="6">
    <location>
        <begin position="62"/>
        <end position="84"/>
    </location>
</feature>
<feature type="transmembrane region" description="Helical" evidence="6">
    <location>
        <begin position="309"/>
        <end position="342"/>
    </location>
</feature>
<keyword evidence="4 6" id="KW-1133">Transmembrane helix</keyword>
<feature type="transmembrane region" description="Helical" evidence="6">
    <location>
        <begin position="272"/>
        <end position="289"/>
    </location>
</feature>
<dbReference type="InterPro" id="IPR002549">
    <property type="entry name" value="AI-2E-like"/>
</dbReference>
<comment type="subcellular location">
    <subcellularLocation>
        <location evidence="1">Membrane</location>
        <topology evidence="1">Multi-pass membrane protein</topology>
    </subcellularLocation>
</comment>
<reference evidence="7 8" key="1">
    <citation type="submission" date="2020-08" db="EMBL/GenBank/DDBJ databases">
        <title>Genomic Encyclopedia of Type Strains, Phase IV (KMG-IV): sequencing the most valuable type-strain genomes for metagenomic binning, comparative biology and taxonomic classification.</title>
        <authorList>
            <person name="Goeker M."/>
        </authorList>
    </citation>
    <scope>NUCLEOTIDE SEQUENCE [LARGE SCALE GENOMIC DNA]</scope>
    <source>
        <strain evidence="7 8">DSM 101730</strain>
    </source>
</reference>
<feature type="transmembrane region" description="Helical" evidence="6">
    <location>
        <begin position="238"/>
        <end position="260"/>
    </location>
</feature>
<feature type="transmembrane region" description="Helical" evidence="6">
    <location>
        <begin position="157"/>
        <end position="175"/>
    </location>
</feature>
<comment type="caution">
    <text evidence="7">The sequence shown here is derived from an EMBL/GenBank/DDBJ whole genome shotgun (WGS) entry which is preliminary data.</text>
</comment>
<keyword evidence="8" id="KW-1185">Reference proteome</keyword>
<dbReference type="GO" id="GO:0016020">
    <property type="term" value="C:membrane"/>
    <property type="evidence" value="ECO:0007669"/>
    <property type="project" value="UniProtKB-SubCell"/>
</dbReference>
<evidence type="ECO:0000256" key="4">
    <source>
        <dbReference type="ARBA" id="ARBA00022989"/>
    </source>
</evidence>
<gene>
    <name evidence="7" type="ORF">HNP73_000757</name>
</gene>
<evidence type="ECO:0000256" key="1">
    <source>
        <dbReference type="ARBA" id="ARBA00004141"/>
    </source>
</evidence>
<dbReference type="EMBL" id="JACHFM010000001">
    <property type="protein sequence ID" value="MBB5220836.1"/>
    <property type="molecule type" value="Genomic_DNA"/>
</dbReference>
<keyword evidence="5 6" id="KW-0472">Membrane</keyword>
<sequence>METELQHKAFLLLLALVSVAFFWLLVPFYGAVFWAVILAIVFNPLQRRFERRFGARSNSAALLSILVCIVIAIIPMSLILGALVSEGAAMVARIQQNQYDPGQVLQDLHAAMPAWLERILDRFNLNNFDALRDRLVEAAKQVSQFIATRAVTFGSNTLRFIASIGVMLYVLFFLFRDGRAIGRAILACMPMSDAKNRALIQKFAAVVRATVKGNIAIAVIQGTIGGIAFWLLGIEGALLWGAMMIFLSLLPAVGSALVWLPAAIYLFATGEVGKGVILVVIGVGVIGLVDNLLRPKLVGADTKMPDYVILVSTLGGISIFGINGFVIGPLIAALFMAAWAIFRDEKPAAARESEAARPKVRPR</sequence>
<keyword evidence="3 6" id="KW-0812">Transmembrane</keyword>
<dbReference type="Proteomes" id="UP000549457">
    <property type="component" value="Unassembled WGS sequence"/>
</dbReference>
<accession>A0A840SLU4</accession>
<proteinExistence type="inferred from homology"/>
<name>A0A840SLU4_9RHOB</name>
<feature type="transmembrane region" description="Helical" evidence="6">
    <location>
        <begin position="215"/>
        <end position="232"/>
    </location>
</feature>
<comment type="similarity">
    <text evidence="2">Belongs to the autoinducer-2 exporter (AI-2E) (TC 2.A.86) family.</text>
</comment>
<evidence type="ECO:0000256" key="2">
    <source>
        <dbReference type="ARBA" id="ARBA00009773"/>
    </source>
</evidence>
<protein>
    <submittedName>
        <fullName evidence="7">Putative PurR-regulated permease PerM</fullName>
    </submittedName>
</protein>
<evidence type="ECO:0000313" key="7">
    <source>
        <dbReference type="EMBL" id="MBB5220836.1"/>
    </source>
</evidence>
<feature type="transmembrane region" description="Helical" evidence="6">
    <location>
        <begin position="12"/>
        <end position="42"/>
    </location>
</feature>
<dbReference type="PANTHER" id="PTHR21716:SF4">
    <property type="entry name" value="TRANSMEMBRANE PROTEIN 245"/>
    <property type="match status" value="1"/>
</dbReference>
<evidence type="ECO:0000256" key="5">
    <source>
        <dbReference type="ARBA" id="ARBA00023136"/>
    </source>
</evidence>
<dbReference type="Pfam" id="PF01594">
    <property type="entry name" value="AI-2E_transport"/>
    <property type="match status" value="1"/>
</dbReference>
<evidence type="ECO:0000256" key="6">
    <source>
        <dbReference type="SAM" id="Phobius"/>
    </source>
</evidence>
<dbReference type="RefSeq" id="WP_184147238.1">
    <property type="nucleotide sequence ID" value="NZ_JACHFM010000001.1"/>
</dbReference>
<dbReference type="AlphaFoldDB" id="A0A840SLU4"/>
<evidence type="ECO:0000256" key="3">
    <source>
        <dbReference type="ARBA" id="ARBA00022692"/>
    </source>
</evidence>
<dbReference type="PANTHER" id="PTHR21716">
    <property type="entry name" value="TRANSMEMBRANE PROTEIN"/>
    <property type="match status" value="1"/>
</dbReference>
<evidence type="ECO:0000313" key="8">
    <source>
        <dbReference type="Proteomes" id="UP000549457"/>
    </source>
</evidence>